<evidence type="ECO:0000256" key="1">
    <source>
        <dbReference type="SAM" id="MobiDB-lite"/>
    </source>
</evidence>
<protein>
    <submittedName>
        <fullName evidence="2">Uncharacterized protein</fullName>
    </submittedName>
</protein>
<gene>
    <name evidence="2" type="ORF">K461DRAFT_46523</name>
</gene>
<dbReference type="AlphaFoldDB" id="A0A9P4IZ49"/>
<sequence length="189" mass="20962">MRSPEGSDLGCRYTQFSTIWAMSGSGHKSVFACMAVLRLPLLFLLTVFAYGKAQRGPPAAGRSARVQQQKRAGTQIGGRDVGPDLSSTNFSFSMIPRDPSAPSTDHSGRRRSHDRLPVNQSNETKFANKRPTAQSIPCRATIHRPRPDAILRSSVLEEPPNVTWKEASQRHAQRQLAYPRCPRLALPRD</sequence>
<feature type="region of interest" description="Disordered" evidence="1">
    <location>
        <begin position="55"/>
        <end position="135"/>
    </location>
</feature>
<proteinExistence type="predicted"/>
<dbReference type="Proteomes" id="UP000799439">
    <property type="component" value="Unassembled WGS sequence"/>
</dbReference>
<accession>A0A9P4IZ49</accession>
<reference evidence="2" key="1">
    <citation type="journal article" date="2020" name="Stud. Mycol.">
        <title>101 Dothideomycetes genomes: a test case for predicting lifestyles and emergence of pathogens.</title>
        <authorList>
            <person name="Haridas S."/>
            <person name="Albert R."/>
            <person name="Binder M."/>
            <person name="Bloem J."/>
            <person name="Labutti K."/>
            <person name="Salamov A."/>
            <person name="Andreopoulos B."/>
            <person name="Baker S."/>
            <person name="Barry K."/>
            <person name="Bills G."/>
            <person name="Bluhm B."/>
            <person name="Cannon C."/>
            <person name="Castanera R."/>
            <person name="Culley D."/>
            <person name="Daum C."/>
            <person name="Ezra D."/>
            <person name="Gonzalez J."/>
            <person name="Henrissat B."/>
            <person name="Kuo A."/>
            <person name="Liang C."/>
            <person name="Lipzen A."/>
            <person name="Lutzoni F."/>
            <person name="Magnuson J."/>
            <person name="Mondo S."/>
            <person name="Nolan M."/>
            <person name="Ohm R."/>
            <person name="Pangilinan J."/>
            <person name="Park H.-J."/>
            <person name="Ramirez L."/>
            <person name="Alfaro M."/>
            <person name="Sun H."/>
            <person name="Tritt A."/>
            <person name="Yoshinaga Y."/>
            <person name="Zwiers L.-H."/>
            <person name="Turgeon B."/>
            <person name="Goodwin S."/>
            <person name="Spatafora J."/>
            <person name="Crous P."/>
            <person name="Grigoriev I."/>
        </authorList>
    </citation>
    <scope>NUCLEOTIDE SEQUENCE</scope>
    <source>
        <strain evidence="2">CBS 260.36</strain>
    </source>
</reference>
<evidence type="ECO:0000313" key="3">
    <source>
        <dbReference type="Proteomes" id="UP000799439"/>
    </source>
</evidence>
<organism evidence="2 3">
    <name type="scientific">Myriangium duriaei CBS 260.36</name>
    <dbReference type="NCBI Taxonomy" id="1168546"/>
    <lineage>
        <taxon>Eukaryota</taxon>
        <taxon>Fungi</taxon>
        <taxon>Dikarya</taxon>
        <taxon>Ascomycota</taxon>
        <taxon>Pezizomycotina</taxon>
        <taxon>Dothideomycetes</taxon>
        <taxon>Dothideomycetidae</taxon>
        <taxon>Myriangiales</taxon>
        <taxon>Myriangiaceae</taxon>
        <taxon>Myriangium</taxon>
    </lineage>
</organism>
<name>A0A9P4IZ49_9PEZI</name>
<evidence type="ECO:0000313" key="2">
    <source>
        <dbReference type="EMBL" id="KAF2149433.1"/>
    </source>
</evidence>
<comment type="caution">
    <text evidence="2">The sequence shown here is derived from an EMBL/GenBank/DDBJ whole genome shotgun (WGS) entry which is preliminary data.</text>
</comment>
<feature type="compositionally biased region" description="Polar residues" evidence="1">
    <location>
        <begin position="118"/>
        <end position="135"/>
    </location>
</feature>
<dbReference type="EMBL" id="ML996091">
    <property type="protein sequence ID" value="KAF2149433.1"/>
    <property type="molecule type" value="Genomic_DNA"/>
</dbReference>
<keyword evidence="3" id="KW-1185">Reference proteome</keyword>